<reference evidence="4 5" key="1">
    <citation type="submission" date="2019-10" db="EMBL/GenBank/DDBJ databases">
        <title>Taxonomy of Antarctic Massilia spp.: description of Massilia rubra sp. nov., Massilia aquatica sp. nov., Massilia mucilaginosa sp. nov., Massilia frigida sp. nov. isolated from streams, lakes and regoliths.</title>
        <authorList>
            <person name="Holochova P."/>
            <person name="Sedlacek I."/>
            <person name="Kralova S."/>
            <person name="Maslanova I."/>
            <person name="Busse H.-J."/>
            <person name="Stankova E."/>
            <person name="Vrbovska V."/>
            <person name="Kovarovic V."/>
            <person name="Bartak M."/>
            <person name="Svec P."/>
            <person name="Pantucek R."/>
        </authorList>
    </citation>
    <scope>NUCLEOTIDE SEQUENCE [LARGE SCALE GENOMIC DNA]</scope>
    <source>
        <strain evidence="4 5">CCM 8733</strain>
    </source>
</reference>
<name>A0ABX0NX09_9BURK</name>
<feature type="compositionally biased region" description="Low complexity" evidence="1">
    <location>
        <begin position="96"/>
        <end position="127"/>
    </location>
</feature>
<organism evidence="4 5">
    <name type="scientific">Massilia mucilaginosa</name>
    <dbReference type="NCBI Taxonomy" id="2609282"/>
    <lineage>
        <taxon>Bacteria</taxon>
        <taxon>Pseudomonadati</taxon>
        <taxon>Pseudomonadota</taxon>
        <taxon>Betaproteobacteria</taxon>
        <taxon>Burkholderiales</taxon>
        <taxon>Oxalobacteraceae</taxon>
        <taxon>Telluria group</taxon>
        <taxon>Massilia</taxon>
    </lineage>
</organism>
<gene>
    <name evidence="4" type="ORF">F2P45_19510</name>
</gene>
<feature type="compositionally biased region" description="Basic and acidic residues" evidence="1">
    <location>
        <begin position="64"/>
        <end position="77"/>
    </location>
</feature>
<keyword evidence="5" id="KW-1185">Reference proteome</keyword>
<feature type="domain" description="DUF4124" evidence="3">
    <location>
        <begin position="11"/>
        <end position="51"/>
    </location>
</feature>
<feature type="compositionally biased region" description="Basic and acidic residues" evidence="1">
    <location>
        <begin position="166"/>
        <end position="196"/>
    </location>
</feature>
<accession>A0ABX0NX09</accession>
<dbReference type="EMBL" id="WHJH01000025">
    <property type="protein sequence ID" value="NHZ91185.1"/>
    <property type="molecule type" value="Genomic_DNA"/>
</dbReference>
<evidence type="ECO:0000313" key="5">
    <source>
        <dbReference type="Proteomes" id="UP000609726"/>
    </source>
</evidence>
<feature type="region of interest" description="Disordered" evidence="1">
    <location>
        <begin position="50"/>
        <end position="196"/>
    </location>
</feature>
<feature type="signal peptide" evidence="2">
    <location>
        <begin position="1"/>
        <end position="21"/>
    </location>
</feature>
<feature type="chain" id="PRO_5045735503" description="DUF4124 domain-containing protein" evidence="2">
    <location>
        <begin position="22"/>
        <end position="196"/>
    </location>
</feature>
<dbReference type="Proteomes" id="UP000609726">
    <property type="component" value="Unassembled WGS sequence"/>
</dbReference>
<keyword evidence="2" id="KW-0732">Signal</keyword>
<dbReference type="RefSeq" id="WP_166878809.1">
    <property type="nucleotide sequence ID" value="NZ_WHJH01000025.1"/>
</dbReference>
<dbReference type="Pfam" id="PF13511">
    <property type="entry name" value="DUF4124"/>
    <property type="match status" value="1"/>
</dbReference>
<protein>
    <recommendedName>
        <fullName evidence="3">DUF4124 domain-containing protein</fullName>
    </recommendedName>
</protein>
<dbReference type="InterPro" id="IPR025392">
    <property type="entry name" value="DUF4124"/>
</dbReference>
<evidence type="ECO:0000259" key="3">
    <source>
        <dbReference type="Pfam" id="PF13511"/>
    </source>
</evidence>
<evidence type="ECO:0000256" key="1">
    <source>
        <dbReference type="SAM" id="MobiDB-lite"/>
    </source>
</evidence>
<sequence length="196" mass="20701">MQPRSLYLALILASLCTGAHAGLNKCKGPNGHPVYQNAPCPPPASAYAKKMPTLAERNALSRQQKLEEQQRYPDERPGANWDPGRKPAASLPPYQPAQVAAAPAAPAVPGKAAAGAPSKSAAPQKAGQETVRPDAALARAKSRSSQCSHARQQLGTLQDGVGVHTVDSKGQRTHVTDARRQSLLPEARRRVQEACG</sequence>
<feature type="compositionally biased region" description="Polar residues" evidence="1">
    <location>
        <begin position="143"/>
        <end position="156"/>
    </location>
</feature>
<proteinExistence type="predicted"/>
<evidence type="ECO:0000313" key="4">
    <source>
        <dbReference type="EMBL" id="NHZ91185.1"/>
    </source>
</evidence>
<evidence type="ECO:0000256" key="2">
    <source>
        <dbReference type="SAM" id="SignalP"/>
    </source>
</evidence>
<comment type="caution">
    <text evidence="4">The sequence shown here is derived from an EMBL/GenBank/DDBJ whole genome shotgun (WGS) entry which is preliminary data.</text>
</comment>